<comment type="caution">
    <text evidence="11">The sequence shown here is derived from an EMBL/GenBank/DDBJ whole genome shotgun (WGS) entry which is preliminary data.</text>
</comment>
<dbReference type="SUPFAM" id="SSF55486">
    <property type="entry name" value="Metalloproteases ('zincins'), catalytic domain"/>
    <property type="match status" value="1"/>
</dbReference>
<dbReference type="Pfam" id="PF05649">
    <property type="entry name" value="Peptidase_M13_N"/>
    <property type="match status" value="1"/>
</dbReference>
<evidence type="ECO:0000259" key="9">
    <source>
        <dbReference type="Pfam" id="PF01431"/>
    </source>
</evidence>
<keyword evidence="12" id="KW-1185">Reference proteome</keyword>
<evidence type="ECO:0000256" key="2">
    <source>
        <dbReference type="ARBA" id="ARBA00007357"/>
    </source>
</evidence>
<accession>A0ABQ2Y2G5</accession>
<keyword evidence="8" id="KW-0732">Signal</keyword>
<dbReference type="PANTHER" id="PTHR11733">
    <property type="entry name" value="ZINC METALLOPROTEASE FAMILY M13 NEPRILYSIN-RELATED"/>
    <property type="match status" value="1"/>
</dbReference>
<evidence type="ECO:0000256" key="7">
    <source>
        <dbReference type="ARBA" id="ARBA00023049"/>
    </source>
</evidence>
<evidence type="ECO:0000256" key="3">
    <source>
        <dbReference type="ARBA" id="ARBA00022670"/>
    </source>
</evidence>
<keyword evidence="6" id="KW-0862">Zinc</keyword>
<dbReference type="Pfam" id="PF01431">
    <property type="entry name" value="Peptidase_M13"/>
    <property type="match status" value="1"/>
</dbReference>
<sequence length="670" mass="74611">MRSLILLTVLTMALNSHNALANDAGHNPQIPVRYQDNFYQAANGAWLSGTEIPPDKSYVFGADLPAITNQRILRILDELSKAPSAGSGQQRIVSARVLGYFQSYMDTAEIEKRGIAPLQPVLEKIDAVQNMQALAKLQGEMQGRIETPVFIPFVMPGLQDPGTNRAMLSQGGLGLPDRSFYLSAENPKNTAIISAYRDYLRQLASLAGEPSPQQLADAALRVETRIAQAHWSPAMSRDPGRMASMSIRQLQQTAPDFDWQAFFAGAQLAHQEVFSNLQPGAISAIAGLYAELPLSDWKAYFKLQSVHEAVPVLPYAFRAARFTFYGKTLKGLQTETPREQKAIAELNLMLGEAVGRLYAERYFPAEQKQRVQAMVNNLLATYREAILNVSWMSAPTKQQALDKLDKYVSKVGYPDSWRDYTALRIIAGDALGNRHRAAQFNWLHNAARAGKKADNRDWDMLPQTVNAQYNPLRNDLEFPAAHLQEPYFSAQADDAVNYGAIGATIAHEISHGFDTMGSQFDGDGRLRNWWTDSDRETFERMANELVKQFNAYELLPGHKVDGALTLAENMADLSGLHIAFQAYQKTLQGKPSGLTGGLTGEQRFFLSYAQSRRSKFRPEVATQWLKTDPHAPDIFRINGSIIHLDGFHQAFGTGAGDAMYKPPTERIRIW</sequence>
<dbReference type="CDD" id="cd08662">
    <property type="entry name" value="M13"/>
    <property type="match status" value="1"/>
</dbReference>
<name>A0ABQ2Y2G5_9BURK</name>
<keyword evidence="7" id="KW-0482">Metalloprotease</keyword>
<dbReference type="InterPro" id="IPR018497">
    <property type="entry name" value="Peptidase_M13_C"/>
</dbReference>
<comment type="similarity">
    <text evidence="2">Belongs to the peptidase M13 family.</text>
</comment>
<proteinExistence type="inferred from homology"/>
<feature type="domain" description="Peptidase M13 N-terminal" evidence="10">
    <location>
        <begin position="35"/>
        <end position="414"/>
    </location>
</feature>
<evidence type="ECO:0000256" key="5">
    <source>
        <dbReference type="ARBA" id="ARBA00022801"/>
    </source>
</evidence>
<evidence type="ECO:0000259" key="10">
    <source>
        <dbReference type="Pfam" id="PF05649"/>
    </source>
</evidence>
<keyword evidence="4" id="KW-0479">Metal-binding</keyword>
<evidence type="ECO:0000256" key="8">
    <source>
        <dbReference type="SAM" id="SignalP"/>
    </source>
</evidence>
<dbReference type="InterPro" id="IPR042089">
    <property type="entry name" value="Peptidase_M13_dom_2"/>
</dbReference>
<feature type="chain" id="PRO_5047167753" evidence="8">
    <location>
        <begin position="22"/>
        <end position="670"/>
    </location>
</feature>
<dbReference type="EMBL" id="BMYU01000013">
    <property type="protein sequence ID" value="GGX54119.1"/>
    <property type="molecule type" value="Genomic_DNA"/>
</dbReference>
<organism evidence="11 12">
    <name type="scientific">Undibacterium squillarum</name>
    <dbReference type="NCBI Taxonomy" id="1131567"/>
    <lineage>
        <taxon>Bacteria</taxon>
        <taxon>Pseudomonadati</taxon>
        <taxon>Pseudomonadota</taxon>
        <taxon>Betaproteobacteria</taxon>
        <taxon>Burkholderiales</taxon>
        <taxon>Oxalobacteraceae</taxon>
        <taxon>Undibacterium</taxon>
    </lineage>
</organism>
<evidence type="ECO:0000313" key="11">
    <source>
        <dbReference type="EMBL" id="GGX54119.1"/>
    </source>
</evidence>
<dbReference type="PRINTS" id="PR00786">
    <property type="entry name" value="NEPRILYSIN"/>
</dbReference>
<evidence type="ECO:0000313" key="12">
    <source>
        <dbReference type="Proteomes" id="UP000653343"/>
    </source>
</evidence>
<dbReference type="InterPro" id="IPR000718">
    <property type="entry name" value="Peptidase_M13"/>
</dbReference>
<keyword evidence="5" id="KW-0378">Hydrolase</keyword>
<dbReference type="InterPro" id="IPR024079">
    <property type="entry name" value="MetalloPept_cat_dom_sf"/>
</dbReference>
<reference evidence="12" key="1">
    <citation type="journal article" date="2019" name="Int. J. Syst. Evol. Microbiol.">
        <title>The Global Catalogue of Microorganisms (GCM) 10K type strain sequencing project: providing services to taxonomists for standard genome sequencing and annotation.</title>
        <authorList>
            <consortium name="The Broad Institute Genomics Platform"/>
            <consortium name="The Broad Institute Genome Sequencing Center for Infectious Disease"/>
            <person name="Wu L."/>
            <person name="Ma J."/>
        </authorList>
    </citation>
    <scope>NUCLEOTIDE SEQUENCE [LARGE SCALE GENOMIC DNA]</scope>
    <source>
        <strain evidence="12">KCTC 23917</strain>
    </source>
</reference>
<dbReference type="RefSeq" id="WP_189359048.1">
    <property type="nucleotide sequence ID" value="NZ_BMYU01000013.1"/>
</dbReference>
<feature type="domain" description="Peptidase M13 C-terminal" evidence="9">
    <location>
        <begin position="466"/>
        <end position="666"/>
    </location>
</feature>
<dbReference type="PROSITE" id="PS51885">
    <property type="entry name" value="NEPRILYSIN"/>
    <property type="match status" value="1"/>
</dbReference>
<feature type="signal peptide" evidence="8">
    <location>
        <begin position="1"/>
        <end position="21"/>
    </location>
</feature>
<dbReference type="Proteomes" id="UP000653343">
    <property type="component" value="Unassembled WGS sequence"/>
</dbReference>
<evidence type="ECO:0000256" key="4">
    <source>
        <dbReference type="ARBA" id="ARBA00022723"/>
    </source>
</evidence>
<dbReference type="InterPro" id="IPR008753">
    <property type="entry name" value="Peptidase_M13_N"/>
</dbReference>
<evidence type="ECO:0000256" key="6">
    <source>
        <dbReference type="ARBA" id="ARBA00022833"/>
    </source>
</evidence>
<comment type="cofactor">
    <cofactor evidence="1">
        <name>Zn(2+)</name>
        <dbReference type="ChEBI" id="CHEBI:29105"/>
    </cofactor>
</comment>
<dbReference type="Gene3D" id="3.40.390.10">
    <property type="entry name" value="Collagenase (Catalytic Domain)"/>
    <property type="match status" value="1"/>
</dbReference>
<gene>
    <name evidence="11" type="primary">pepO</name>
    <name evidence="11" type="ORF">GCM10010946_35990</name>
</gene>
<keyword evidence="3" id="KW-0645">Protease</keyword>
<evidence type="ECO:0000256" key="1">
    <source>
        <dbReference type="ARBA" id="ARBA00001947"/>
    </source>
</evidence>
<dbReference type="Gene3D" id="1.10.1380.10">
    <property type="entry name" value="Neutral endopeptidase , domain2"/>
    <property type="match status" value="1"/>
</dbReference>
<dbReference type="PANTHER" id="PTHR11733:SF167">
    <property type="entry name" value="FI17812P1-RELATED"/>
    <property type="match status" value="1"/>
</dbReference>
<protein>
    <submittedName>
        <fullName evidence="11">Peptidase M13</fullName>
    </submittedName>
</protein>